<dbReference type="EMBL" id="MU006308">
    <property type="protein sequence ID" value="KAF2850153.1"/>
    <property type="molecule type" value="Genomic_DNA"/>
</dbReference>
<dbReference type="InterPro" id="IPR048401">
    <property type="entry name" value="SLS1_C"/>
</dbReference>
<gene>
    <name evidence="5" type="ORF">T440DRAFT_425564</name>
</gene>
<evidence type="ECO:0000259" key="4">
    <source>
        <dbReference type="Pfam" id="PF20778"/>
    </source>
</evidence>
<dbReference type="PANTHER" id="PTHR37919">
    <property type="entry name" value="PROTEIN CBG05606"/>
    <property type="match status" value="1"/>
</dbReference>
<keyword evidence="6" id="KW-1185">Reference proteome</keyword>
<dbReference type="AlphaFoldDB" id="A0A6A7B4A9"/>
<evidence type="ECO:0000313" key="5">
    <source>
        <dbReference type="EMBL" id="KAF2850153.1"/>
    </source>
</evidence>
<protein>
    <submittedName>
        <fullName evidence="5">Uncharacterized protein</fullName>
    </submittedName>
</protein>
<proteinExistence type="predicted"/>
<feature type="region of interest" description="Disordered" evidence="1">
    <location>
        <begin position="818"/>
        <end position="887"/>
    </location>
</feature>
<dbReference type="Pfam" id="PF20776">
    <property type="entry name" value="SLS1_N"/>
    <property type="match status" value="1"/>
</dbReference>
<dbReference type="Proteomes" id="UP000799423">
    <property type="component" value="Unassembled WGS sequence"/>
</dbReference>
<dbReference type="PANTHER" id="PTHR37919:SF2">
    <property type="entry name" value="EXPERA DOMAIN-CONTAINING PROTEIN"/>
    <property type="match status" value="1"/>
</dbReference>
<feature type="compositionally biased region" description="Basic and acidic residues" evidence="1">
    <location>
        <begin position="870"/>
        <end position="887"/>
    </location>
</feature>
<feature type="domain" description="SLS1 C-terminal" evidence="4">
    <location>
        <begin position="457"/>
        <end position="782"/>
    </location>
</feature>
<evidence type="ECO:0000259" key="3">
    <source>
        <dbReference type="Pfam" id="PF20776"/>
    </source>
</evidence>
<evidence type="ECO:0000313" key="6">
    <source>
        <dbReference type="Proteomes" id="UP000799423"/>
    </source>
</evidence>
<dbReference type="InterPro" id="IPR048400">
    <property type="entry name" value="SLS1_N"/>
</dbReference>
<feature type="domain" description="SLS1 N-terminal" evidence="3">
    <location>
        <begin position="146"/>
        <end position="274"/>
    </location>
</feature>
<dbReference type="GO" id="GO:0005743">
    <property type="term" value="C:mitochondrial inner membrane"/>
    <property type="evidence" value="ECO:0007669"/>
    <property type="project" value="InterPro"/>
</dbReference>
<feature type="compositionally biased region" description="Basic and acidic residues" evidence="1">
    <location>
        <begin position="845"/>
        <end position="861"/>
    </location>
</feature>
<evidence type="ECO:0000259" key="2">
    <source>
        <dbReference type="Pfam" id="PF14611"/>
    </source>
</evidence>
<dbReference type="InterPro" id="IPR032741">
    <property type="entry name" value="Sls1_KH-1"/>
</dbReference>
<name>A0A6A7B4A9_9PLEO</name>
<accession>A0A6A7B4A9</accession>
<evidence type="ECO:0000256" key="1">
    <source>
        <dbReference type="SAM" id="MobiDB-lite"/>
    </source>
</evidence>
<reference evidence="5" key="1">
    <citation type="submission" date="2020-01" db="EMBL/GenBank/DDBJ databases">
        <authorList>
            <consortium name="DOE Joint Genome Institute"/>
            <person name="Haridas S."/>
            <person name="Albert R."/>
            <person name="Binder M."/>
            <person name="Bloem J."/>
            <person name="Labutti K."/>
            <person name="Salamov A."/>
            <person name="Andreopoulos B."/>
            <person name="Baker S.E."/>
            <person name="Barry K."/>
            <person name="Bills G."/>
            <person name="Bluhm B.H."/>
            <person name="Cannon C."/>
            <person name="Castanera R."/>
            <person name="Culley D.E."/>
            <person name="Daum C."/>
            <person name="Ezra D."/>
            <person name="Gonzalez J.B."/>
            <person name="Henrissat B."/>
            <person name="Kuo A."/>
            <person name="Liang C."/>
            <person name="Lipzen A."/>
            <person name="Lutzoni F."/>
            <person name="Magnuson J."/>
            <person name="Mondo S."/>
            <person name="Nolan M."/>
            <person name="Ohm R."/>
            <person name="Pangilinan J."/>
            <person name="Park H.-J."/>
            <person name="Ramirez L."/>
            <person name="Alfaro M."/>
            <person name="Sun H."/>
            <person name="Tritt A."/>
            <person name="Yoshinaga Y."/>
            <person name="Zwiers L.-H."/>
            <person name="Turgeon B.G."/>
            <person name="Goodwin S.B."/>
            <person name="Spatafora J.W."/>
            <person name="Crous P.W."/>
            <person name="Grigoriev I.V."/>
        </authorList>
    </citation>
    <scope>NUCLEOTIDE SEQUENCE</scope>
    <source>
        <strain evidence="5">IPT5</strain>
    </source>
</reference>
<dbReference type="Pfam" id="PF20778">
    <property type="entry name" value="SLS1_C"/>
    <property type="match status" value="1"/>
</dbReference>
<sequence length="887" mass="97857">MLAPLAPSAFVCLRCEVQLARRLLPSFARQRSHPTFSTSARQRHDGDAHDGDALAGLAQLEPPPLKITRERQLLDRVRRRKGKTIRETSARLGGIKTLGDDAEILVLKELADQTEPDGEEAAPAPTKMARRDIPDIAASLHEEGRSLTNREVHQQIEKLRPKIHGDAEDPQYVSQLTFVKLMTLLTKSFTASQLSAFYSIAKNVHRKHVSENLRADLKGDRSTVYGPIQRSEWNPGTTNVHNRLPELDLNIRPKKKSISKRLLVDRILRDCWKMVLLEEMEAPGEIELSLQPWQIELLTVGESETVLDKIGQARRAKLDLHREDRILRITADKTTAEYAANDVEEALQKLELKHLDLRPWLPLIAEGQAPKPAHLNNLFPQNILDTVSVLTRTTIETVQPAMLTIRGLDANAVAEAERTLLRFLPLKDLTTHSMDSQMVKSAKASTYLVPVFLAENTLDQKDRKAELARNCTPIARSLVPEVPEESEQPEKLMDQPAITSETYTAHVDPAVAAMHRSVGETSSSPAHGITCWPPQPEYFLTAELGQALFPLNSITPTTSPLIFHPSTPGLTSFLTSPHFTATTRMKSPSLIYDFIPSPTQIPQRPAFKPGQLFPDLRIQMRTGRAGSKPYIHALTLSFDKRVHNVLLPSKPVDLRFRSSARLSMKSSPSVDAVQEWVEKVVENIESGGRLSAPQLTLSIPNWTIPGAARDATGLRQVTYLFSGVQYRQSVSGVMGETHVAYRTTQAGKLGAKTGMLSAHYSGNGDVFLKDQDKIRGFVEEAFVLVERVAEGGGTTVPVGKMLNPRAVVSARKIRRGQEQALARAREEAGEIEGGGGLEEPSEPSEGGKEGADGEEGQKDGQLEGVVDEATQDKAEEDAVHEAKSQAA</sequence>
<dbReference type="OrthoDB" id="5392646at2759"/>
<organism evidence="5 6">
    <name type="scientific">Plenodomus tracheiphilus IPT5</name>
    <dbReference type="NCBI Taxonomy" id="1408161"/>
    <lineage>
        <taxon>Eukaryota</taxon>
        <taxon>Fungi</taxon>
        <taxon>Dikarya</taxon>
        <taxon>Ascomycota</taxon>
        <taxon>Pezizomycotina</taxon>
        <taxon>Dothideomycetes</taxon>
        <taxon>Pleosporomycetidae</taxon>
        <taxon>Pleosporales</taxon>
        <taxon>Pleosporineae</taxon>
        <taxon>Leptosphaeriaceae</taxon>
        <taxon>Plenodomus</taxon>
    </lineage>
</organism>
<feature type="domain" description="SLS1 first KH" evidence="2">
    <location>
        <begin position="283"/>
        <end position="349"/>
    </location>
</feature>
<dbReference type="Pfam" id="PF14611">
    <property type="entry name" value="KH_SLS1_1"/>
    <property type="match status" value="1"/>
</dbReference>